<evidence type="ECO:0000313" key="9">
    <source>
        <dbReference type="Proteomes" id="UP001229421"/>
    </source>
</evidence>
<evidence type="ECO:0000256" key="1">
    <source>
        <dbReference type="ARBA" id="ARBA00004123"/>
    </source>
</evidence>
<evidence type="ECO:0000256" key="2">
    <source>
        <dbReference type="ARBA" id="ARBA00023015"/>
    </source>
</evidence>
<proteinExistence type="predicted"/>
<dbReference type="InterPro" id="IPR045843">
    <property type="entry name" value="IND-like"/>
</dbReference>
<dbReference type="GO" id="GO:0048766">
    <property type="term" value="P:root hair initiation"/>
    <property type="evidence" value="ECO:0007669"/>
    <property type="project" value="UniProtKB-ARBA"/>
</dbReference>
<keyword evidence="4" id="KW-0804">Transcription</keyword>
<protein>
    <recommendedName>
        <fullName evidence="7">BHLH domain-containing protein</fullName>
    </recommendedName>
</protein>
<dbReference type="PANTHER" id="PTHR16223">
    <property type="entry name" value="TRANSCRIPTION FACTOR BHLH83-RELATED"/>
    <property type="match status" value="1"/>
</dbReference>
<dbReference type="GO" id="GO:0000981">
    <property type="term" value="F:DNA-binding transcription factor activity, RNA polymerase II-specific"/>
    <property type="evidence" value="ECO:0007669"/>
    <property type="project" value="TreeGrafter"/>
</dbReference>
<evidence type="ECO:0000313" key="8">
    <source>
        <dbReference type="EMBL" id="KAK1436644.1"/>
    </source>
</evidence>
<dbReference type="FunFam" id="4.10.280.10:FF:000022">
    <property type="entry name" value="Basic helix-loop-helix transcription factor"/>
    <property type="match status" value="1"/>
</dbReference>
<dbReference type="InterPro" id="IPR011598">
    <property type="entry name" value="bHLH_dom"/>
</dbReference>
<sequence length="345" mass="39019">MESYANFFSDEWHSLGRMFSSHNEAGFDQFADIFMSVSDESTNVESFEHFVNASDDVNSSFYHLFANENNTSISNSDHASNDTNSLSYAYRDSFPFSPSNVVLPLPIDVCDQSLKYHMMNEINNSSHVYSNGSEWKQDVAAEKVRMGNPIVSSGETTLKRKHETRDLLVNNQKTDKNHKKRVSVLFNLCCGNVKSIVYKTKTNVQSKRNQQMNETENGNNNQVERNGQSSSSCSSNDDCDGSQDLNGACNQNGKTRATRGTATDPQSLYARKRRERINERLKILQTLVPNGTKVDISTMLEEAVEYVKFLKLQIQLLSSDDMWMYAPIAYNGMNMGLYQNITQSL</sequence>
<dbReference type="InterPro" id="IPR036638">
    <property type="entry name" value="HLH_DNA-bd_sf"/>
</dbReference>
<dbReference type="Pfam" id="PF00010">
    <property type="entry name" value="HLH"/>
    <property type="match status" value="1"/>
</dbReference>
<dbReference type="GO" id="GO:0005634">
    <property type="term" value="C:nucleus"/>
    <property type="evidence" value="ECO:0007669"/>
    <property type="project" value="UniProtKB-SubCell"/>
</dbReference>
<feature type="compositionally biased region" description="Polar residues" evidence="6">
    <location>
        <begin position="201"/>
        <end position="225"/>
    </location>
</feature>
<dbReference type="Proteomes" id="UP001229421">
    <property type="component" value="Unassembled WGS sequence"/>
</dbReference>
<dbReference type="AlphaFoldDB" id="A0AAD8L9D0"/>
<dbReference type="PROSITE" id="PS50888">
    <property type="entry name" value="BHLH"/>
    <property type="match status" value="1"/>
</dbReference>
<keyword evidence="9" id="KW-1185">Reference proteome</keyword>
<dbReference type="PANTHER" id="PTHR16223:SF338">
    <property type="entry name" value="TRANSCRIPTION FACTOR RSL2"/>
    <property type="match status" value="1"/>
</dbReference>
<dbReference type="Gene3D" id="4.10.280.10">
    <property type="entry name" value="Helix-loop-helix DNA-binding domain"/>
    <property type="match status" value="1"/>
</dbReference>
<keyword evidence="3" id="KW-0238">DNA-binding</keyword>
<dbReference type="SMART" id="SM00353">
    <property type="entry name" value="HLH"/>
    <property type="match status" value="1"/>
</dbReference>
<dbReference type="GO" id="GO:0000978">
    <property type="term" value="F:RNA polymerase II cis-regulatory region sequence-specific DNA binding"/>
    <property type="evidence" value="ECO:0007669"/>
    <property type="project" value="TreeGrafter"/>
</dbReference>
<reference evidence="8" key="1">
    <citation type="journal article" date="2023" name="bioRxiv">
        <title>Improved chromosome-level genome assembly for marigold (Tagetes erecta).</title>
        <authorList>
            <person name="Jiang F."/>
            <person name="Yuan L."/>
            <person name="Wang S."/>
            <person name="Wang H."/>
            <person name="Xu D."/>
            <person name="Wang A."/>
            <person name="Fan W."/>
        </authorList>
    </citation>
    <scope>NUCLEOTIDE SEQUENCE</scope>
    <source>
        <strain evidence="8">WSJ</strain>
        <tissue evidence="8">Leaf</tissue>
    </source>
</reference>
<feature type="compositionally biased region" description="Low complexity" evidence="6">
    <location>
        <begin position="226"/>
        <end position="236"/>
    </location>
</feature>
<dbReference type="GO" id="GO:0046983">
    <property type="term" value="F:protein dimerization activity"/>
    <property type="evidence" value="ECO:0007669"/>
    <property type="project" value="InterPro"/>
</dbReference>
<evidence type="ECO:0000256" key="5">
    <source>
        <dbReference type="ARBA" id="ARBA00023242"/>
    </source>
</evidence>
<evidence type="ECO:0000256" key="4">
    <source>
        <dbReference type="ARBA" id="ARBA00023163"/>
    </source>
</evidence>
<comment type="caution">
    <text evidence="8">The sequence shown here is derived from an EMBL/GenBank/DDBJ whole genome shotgun (WGS) entry which is preliminary data.</text>
</comment>
<evidence type="ECO:0000256" key="6">
    <source>
        <dbReference type="SAM" id="MobiDB-lite"/>
    </source>
</evidence>
<evidence type="ECO:0000259" key="7">
    <source>
        <dbReference type="PROSITE" id="PS50888"/>
    </source>
</evidence>
<organism evidence="8 9">
    <name type="scientific">Tagetes erecta</name>
    <name type="common">African marigold</name>
    <dbReference type="NCBI Taxonomy" id="13708"/>
    <lineage>
        <taxon>Eukaryota</taxon>
        <taxon>Viridiplantae</taxon>
        <taxon>Streptophyta</taxon>
        <taxon>Embryophyta</taxon>
        <taxon>Tracheophyta</taxon>
        <taxon>Spermatophyta</taxon>
        <taxon>Magnoliopsida</taxon>
        <taxon>eudicotyledons</taxon>
        <taxon>Gunneridae</taxon>
        <taxon>Pentapetalae</taxon>
        <taxon>asterids</taxon>
        <taxon>campanulids</taxon>
        <taxon>Asterales</taxon>
        <taxon>Asteraceae</taxon>
        <taxon>Asteroideae</taxon>
        <taxon>Heliantheae alliance</taxon>
        <taxon>Tageteae</taxon>
        <taxon>Tagetes</taxon>
    </lineage>
</organism>
<dbReference type="SUPFAM" id="SSF47459">
    <property type="entry name" value="HLH, helix-loop-helix DNA-binding domain"/>
    <property type="match status" value="1"/>
</dbReference>
<evidence type="ECO:0000256" key="3">
    <source>
        <dbReference type="ARBA" id="ARBA00023125"/>
    </source>
</evidence>
<keyword evidence="5" id="KW-0539">Nucleus</keyword>
<feature type="domain" description="BHLH" evidence="7">
    <location>
        <begin position="261"/>
        <end position="310"/>
    </location>
</feature>
<feature type="region of interest" description="Disordered" evidence="6">
    <location>
        <begin position="201"/>
        <end position="272"/>
    </location>
</feature>
<comment type="subcellular location">
    <subcellularLocation>
        <location evidence="1">Nucleus</location>
    </subcellularLocation>
</comment>
<keyword evidence="2" id="KW-0805">Transcription regulation</keyword>
<name>A0AAD8L9D0_TARER</name>
<dbReference type="EMBL" id="JAUHHV010000001">
    <property type="protein sequence ID" value="KAK1436644.1"/>
    <property type="molecule type" value="Genomic_DNA"/>
</dbReference>
<dbReference type="CDD" id="cd11454">
    <property type="entry name" value="bHLH_AtIND_like"/>
    <property type="match status" value="1"/>
</dbReference>
<accession>A0AAD8L9D0</accession>
<feature type="compositionally biased region" description="Polar residues" evidence="6">
    <location>
        <begin position="248"/>
        <end position="266"/>
    </location>
</feature>
<gene>
    <name evidence="8" type="ORF">QVD17_02426</name>
</gene>